<keyword evidence="1" id="KW-0472">Membrane</keyword>
<dbReference type="InterPro" id="IPR036927">
    <property type="entry name" value="Cyt_c_oxase-like_su1_sf"/>
</dbReference>
<dbReference type="EMBL" id="MLJW01000075">
    <property type="protein sequence ID" value="OIR02375.1"/>
    <property type="molecule type" value="Genomic_DNA"/>
</dbReference>
<dbReference type="Gene3D" id="1.20.210.10">
    <property type="entry name" value="Cytochrome c oxidase-like, subunit I domain"/>
    <property type="match status" value="1"/>
</dbReference>
<protein>
    <recommendedName>
        <fullName evidence="3">NnrS protein</fullName>
    </recommendedName>
</protein>
<feature type="transmembrane region" description="Helical" evidence="1">
    <location>
        <begin position="57"/>
        <end position="78"/>
    </location>
</feature>
<dbReference type="AlphaFoldDB" id="A0A1J5S2A7"/>
<keyword evidence="1" id="KW-1133">Transmembrane helix</keyword>
<keyword evidence="1" id="KW-0812">Transmembrane</keyword>
<proteinExistence type="predicted"/>
<feature type="transmembrane region" description="Helical" evidence="1">
    <location>
        <begin position="116"/>
        <end position="137"/>
    </location>
</feature>
<evidence type="ECO:0000256" key="1">
    <source>
        <dbReference type="SAM" id="Phobius"/>
    </source>
</evidence>
<feature type="transmembrane region" description="Helical" evidence="1">
    <location>
        <begin position="187"/>
        <end position="214"/>
    </location>
</feature>
<evidence type="ECO:0008006" key="3">
    <source>
        <dbReference type="Google" id="ProtNLM"/>
    </source>
</evidence>
<organism evidence="2">
    <name type="scientific">mine drainage metagenome</name>
    <dbReference type="NCBI Taxonomy" id="410659"/>
    <lineage>
        <taxon>unclassified sequences</taxon>
        <taxon>metagenomes</taxon>
        <taxon>ecological metagenomes</taxon>
    </lineage>
</organism>
<feature type="transmembrane region" description="Helical" evidence="1">
    <location>
        <begin position="252"/>
        <end position="269"/>
    </location>
</feature>
<name>A0A1J5S2A7_9ZZZZ</name>
<feature type="transmembrane region" description="Helical" evidence="1">
    <location>
        <begin position="289"/>
        <end position="311"/>
    </location>
</feature>
<feature type="transmembrane region" description="Helical" evidence="1">
    <location>
        <begin position="149"/>
        <end position="175"/>
    </location>
</feature>
<feature type="transmembrane region" description="Helical" evidence="1">
    <location>
        <begin position="90"/>
        <end position="110"/>
    </location>
</feature>
<feature type="transmembrane region" description="Helical" evidence="1">
    <location>
        <begin position="226"/>
        <end position="246"/>
    </location>
</feature>
<sequence length="425" mass="44734">MFGDFMMGAKSRLLPLSLPGRFFLTAALFQVAAWGLLLVFADQAVGFEGGPGPVLASLHAVTLGVLAMTGMGAAFQLLPVATKQPVRSEAACKAVFWLYVPGLLLLGHGMSTDQPWALMAGGGLVVAALLLFGFLLADNTRRAGDMRIVTLHAWLALASLLALLTLAALLIRGFITGFSMDHRLLGLAHAVIAAYGFMGMLAMGFSFVLIPMFCLSPPPDVRLGAVAAWCALAALLLTAAGLLAALPPLVPLGGAVGLVAAGLHLRVMAKVMKSRMRRKLGDSFILIRLGWALLPLSILAGMATSVGLAPARLGPLFGFWLVFGWLLTFLLGVLQRILPFLASMHSVRPGVKPVLVSALTPDRTLRLHLILHVSALVLVSAGLAGQWALAVRLGAAGGAAGALVYLAFVTQVLWRLHRHCHPPQS</sequence>
<feature type="transmembrane region" description="Helical" evidence="1">
    <location>
        <begin position="369"/>
        <end position="389"/>
    </location>
</feature>
<evidence type="ECO:0000313" key="2">
    <source>
        <dbReference type="EMBL" id="OIR02375.1"/>
    </source>
</evidence>
<feature type="transmembrane region" description="Helical" evidence="1">
    <location>
        <begin position="395"/>
        <end position="414"/>
    </location>
</feature>
<comment type="caution">
    <text evidence="2">The sequence shown here is derived from an EMBL/GenBank/DDBJ whole genome shotgun (WGS) entry which is preliminary data.</text>
</comment>
<accession>A0A1J5S2A7</accession>
<gene>
    <name evidence="2" type="ORF">GALL_155320</name>
</gene>
<reference evidence="2" key="1">
    <citation type="submission" date="2016-10" db="EMBL/GenBank/DDBJ databases">
        <title>Sequence of Gallionella enrichment culture.</title>
        <authorList>
            <person name="Poehlein A."/>
            <person name="Muehling M."/>
            <person name="Daniel R."/>
        </authorList>
    </citation>
    <scope>NUCLEOTIDE SEQUENCE</scope>
</reference>
<feature type="transmembrane region" description="Helical" evidence="1">
    <location>
        <begin position="317"/>
        <end position="338"/>
    </location>
</feature>